<protein>
    <submittedName>
        <fullName evidence="2">Uncharacterized protein</fullName>
    </submittedName>
</protein>
<sequence>MAAASSFHGERIVNGPYLPQEDRSRYQNSPTLQYGASEGQYDFWSTMDKSRRENGPAQNLQAQPTNHQQNNRNPEHAYDFWNTVDKRVPAAYGIRGPAKVVGPYYRTPSSSQHN</sequence>
<evidence type="ECO:0000313" key="2">
    <source>
        <dbReference type="EMBL" id="CAD8641186.1"/>
    </source>
</evidence>
<accession>A0A7S0MH20</accession>
<evidence type="ECO:0000256" key="1">
    <source>
        <dbReference type="SAM" id="MobiDB-lite"/>
    </source>
</evidence>
<dbReference type="EMBL" id="HBEZ01034147">
    <property type="protein sequence ID" value="CAD8641186.1"/>
    <property type="molecule type" value="Transcribed_RNA"/>
</dbReference>
<reference evidence="2" key="1">
    <citation type="submission" date="2021-01" db="EMBL/GenBank/DDBJ databases">
        <authorList>
            <person name="Corre E."/>
            <person name="Pelletier E."/>
            <person name="Niang G."/>
            <person name="Scheremetjew M."/>
            <person name="Finn R."/>
            <person name="Kale V."/>
            <person name="Holt S."/>
            <person name="Cochrane G."/>
            <person name="Meng A."/>
            <person name="Brown T."/>
            <person name="Cohen L."/>
        </authorList>
    </citation>
    <scope>NUCLEOTIDE SEQUENCE</scope>
    <source>
        <strain evidence="2">CCAP979/52</strain>
    </source>
</reference>
<proteinExistence type="predicted"/>
<feature type="compositionally biased region" description="Polar residues" evidence="1">
    <location>
        <begin position="56"/>
        <end position="72"/>
    </location>
</feature>
<organism evidence="2">
    <name type="scientific">Cryptomonas curvata</name>
    <dbReference type="NCBI Taxonomy" id="233186"/>
    <lineage>
        <taxon>Eukaryota</taxon>
        <taxon>Cryptophyceae</taxon>
        <taxon>Cryptomonadales</taxon>
        <taxon>Cryptomonadaceae</taxon>
        <taxon>Cryptomonas</taxon>
    </lineage>
</organism>
<gene>
    <name evidence="2" type="ORF">CCUR1050_LOCUS18870</name>
</gene>
<feature type="region of interest" description="Disordered" evidence="1">
    <location>
        <begin position="1"/>
        <end position="75"/>
    </location>
</feature>
<name>A0A7S0MH20_9CRYP</name>
<dbReference type="AlphaFoldDB" id="A0A7S0MH20"/>